<dbReference type="InterPro" id="IPR003795">
    <property type="entry name" value="DUF192"/>
</dbReference>
<proteinExistence type="predicted"/>
<accession>A0A5E4YA58</accession>
<organism evidence="2 3">
    <name type="scientific">Pandoraea iniqua</name>
    <dbReference type="NCBI Taxonomy" id="2508288"/>
    <lineage>
        <taxon>Bacteria</taxon>
        <taxon>Pseudomonadati</taxon>
        <taxon>Pseudomonadota</taxon>
        <taxon>Betaproteobacteria</taxon>
        <taxon>Burkholderiales</taxon>
        <taxon>Burkholderiaceae</taxon>
        <taxon>Pandoraea</taxon>
    </lineage>
</organism>
<dbReference type="AlphaFoldDB" id="A0A5E4YA58"/>
<keyword evidence="3" id="KW-1185">Reference proteome</keyword>
<protein>
    <submittedName>
        <fullName evidence="2">Signal peptide protein</fullName>
    </submittedName>
</protein>
<keyword evidence="1" id="KW-0732">Signal</keyword>
<dbReference type="Gene3D" id="2.60.120.1140">
    <property type="entry name" value="Protein of unknown function DUF192"/>
    <property type="match status" value="1"/>
</dbReference>
<evidence type="ECO:0000256" key="1">
    <source>
        <dbReference type="SAM" id="SignalP"/>
    </source>
</evidence>
<evidence type="ECO:0000313" key="2">
    <source>
        <dbReference type="EMBL" id="VVE45185.1"/>
    </source>
</evidence>
<sequence length="163" mass="17853">MIRISRQLAALAASTTFAAAAAVMALAPATAAAQQIKQPGDFPTIQLSAGMYLIKAEVAATEADREQGLMYRQKMAPNAGMLFVFENRAMNCFWMRNTDLPLSIAFLRDDGTIVNVEDMAPQTDDNHCPREPIRYALEMNQGWFKTKNLGPGAKISGLQKATR</sequence>
<dbReference type="Pfam" id="PF02643">
    <property type="entry name" value="DUF192"/>
    <property type="match status" value="1"/>
</dbReference>
<dbReference type="PANTHER" id="PTHR37953">
    <property type="entry name" value="UPF0127 PROTEIN MJ1496"/>
    <property type="match status" value="1"/>
</dbReference>
<evidence type="ECO:0000313" key="3">
    <source>
        <dbReference type="Proteomes" id="UP000333828"/>
    </source>
</evidence>
<name>A0A5E4YA58_9BURK</name>
<reference evidence="2 3" key="1">
    <citation type="submission" date="2019-08" db="EMBL/GenBank/DDBJ databases">
        <authorList>
            <person name="Peeters C."/>
        </authorList>
    </citation>
    <scope>NUCLEOTIDE SEQUENCE [LARGE SCALE GENOMIC DNA]</scope>
    <source>
        <strain evidence="2 3">LMG 31115</strain>
    </source>
</reference>
<dbReference type="Proteomes" id="UP000333828">
    <property type="component" value="Unassembled WGS sequence"/>
</dbReference>
<feature type="chain" id="PRO_5022994338" evidence="1">
    <location>
        <begin position="34"/>
        <end position="163"/>
    </location>
</feature>
<dbReference type="EMBL" id="CABPSI010000005">
    <property type="protein sequence ID" value="VVE45185.1"/>
    <property type="molecule type" value="Genomic_DNA"/>
</dbReference>
<dbReference type="PANTHER" id="PTHR37953:SF1">
    <property type="entry name" value="UPF0127 PROTEIN MJ1496"/>
    <property type="match status" value="1"/>
</dbReference>
<dbReference type="InterPro" id="IPR038695">
    <property type="entry name" value="Saro_0823-like_sf"/>
</dbReference>
<gene>
    <name evidence="2" type="ORF">PIN31115_04345</name>
</gene>
<feature type="signal peptide" evidence="1">
    <location>
        <begin position="1"/>
        <end position="33"/>
    </location>
</feature>